<dbReference type="EMBL" id="KF900971">
    <property type="protein sequence ID" value="AIF13374.1"/>
    <property type="molecule type" value="Genomic_DNA"/>
</dbReference>
<dbReference type="PANTHER" id="PTHR43290:SF2">
    <property type="entry name" value="MEVALONATE KINASE"/>
    <property type="match status" value="1"/>
</dbReference>
<dbReference type="Gene3D" id="3.30.230.10">
    <property type="match status" value="1"/>
</dbReference>
<evidence type="ECO:0000256" key="11">
    <source>
        <dbReference type="ARBA" id="ARBA00023098"/>
    </source>
</evidence>
<dbReference type="GO" id="GO:0019287">
    <property type="term" value="P:isopentenyl diphosphate biosynthetic process, mevalonate pathway"/>
    <property type="evidence" value="ECO:0007669"/>
    <property type="project" value="UniProtKB-UniPathway"/>
</dbReference>
<reference evidence="14" key="1">
    <citation type="journal article" date="2014" name="Genome Biol. Evol.">
        <title>Pangenome evidence for extensive interdomain horizontal transfer affecting lineage core and shell genes in uncultured planktonic thaumarchaeota and euryarchaeota.</title>
        <authorList>
            <person name="Deschamps P."/>
            <person name="Zivanovic Y."/>
            <person name="Moreira D."/>
            <person name="Rodriguez-Valera F."/>
            <person name="Lopez-Garcia P."/>
        </authorList>
    </citation>
    <scope>NUCLEOTIDE SEQUENCE</scope>
</reference>
<comment type="subcellular location">
    <subcellularLocation>
        <location evidence="1">Cytoplasm</location>
    </subcellularLocation>
</comment>
<keyword evidence="6 14" id="KW-0808">Transferase</keyword>
<evidence type="ECO:0000256" key="4">
    <source>
        <dbReference type="ARBA" id="ARBA00022490"/>
    </source>
</evidence>
<dbReference type="UniPathway" id="UPA00057">
    <property type="reaction ID" value="UER00098"/>
</dbReference>
<dbReference type="GO" id="GO:0005829">
    <property type="term" value="C:cytosol"/>
    <property type="evidence" value="ECO:0007669"/>
    <property type="project" value="TreeGrafter"/>
</dbReference>
<dbReference type="PANTHER" id="PTHR43290">
    <property type="entry name" value="MEVALONATE KINASE"/>
    <property type="match status" value="1"/>
</dbReference>
<evidence type="ECO:0000256" key="3">
    <source>
        <dbReference type="ARBA" id="ARBA00012103"/>
    </source>
</evidence>
<dbReference type="InterPro" id="IPR000705">
    <property type="entry name" value="Galactokinase"/>
</dbReference>
<evidence type="ECO:0000256" key="8">
    <source>
        <dbReference type="ARBA" id="ARBA00022777"/>
    </source>
</evidence>
<evidence type="ECO:0000259" key="13">
    <source>
        <dbReference type="Pfam" id="PF00288"/>
    </source>
</evidence>
<evidence type="ECO:0000256" key="2">
    <source>
        <dbReference type="ARBA" id="ARBA00006495"/>
    </source>
</evidence>
<dbReference type="NCBIfam" id="TIGR00549">
    <property type="entry name" value="mevalon_kin"/>
    <property type="match status" value="1"/>
</dbReference>
<keyword evidence="5" id="KW-0444">Lipid biosynthesis</keyword>
<evidence type="ECO:0000313" key="14">
    <source>
        <dbReference type="EMBL" id="AIF13374.1"/>
    </source>
</evidence>
<comment type="similarity">
    <text evidence="2">Belongs to the GHMP kinase family. Mevalonate kinase subfamily.</text>
</comment>
<dbReference type="SUPFAM" id="SSF54211">
    <property type="entry name" value="Ribosomal protein S5 domain 2-like"/>
    <property type="match status" value="1"/>
</dbReference>
<keyword evidence="4" id="KW-0963">Cytoplasm</keyword>
<evidence type="ECO:0000256" key="1">
    <source>
        <dbReference type="ARBA" id="ARBA00004496"/>
    </source>
</evidence>
<dbReference type="GO" id="GO:0006012">
    <property type="term" value="P:galactose metabolic process"/>
    <property type="evidence" value="ECO:0007669"/>
    <property type="project" value="InterPro"/>
</dbReference>
<dbReference type="PROSITE" id="PS00627">
    <property type="entry name" value="GHMP_KINASES_ATP"/>
    <property type="match status" value="1"/>
</dbReference>
<feature type="domain" description="GHMP kinase N-terminal" evidence="13">
    <location>
        <begin position="87"/>
        <end position="175"/>
    </location>
</feature>
<evidence type="ECO:0000256" key="5">
    <source>
        <dbReference type="ARBA" id="ARBA00022516"/>
    </source>
</evidence>
<sequence length="369" mass="40355">MKSIASAPAKIILLGEHFVVYGSKAMLAAIDKRVTVTSTLTDKAIIKIKSVLGTLEVPTYVSYQEVKSEFRPFVYLAKKMINSTEWKNAKPAKGLEIEINSDIPVGVGLGSSSACCVAATASIYGLVESDCNVNSSSWQFKKLSSEELVEISIEAEKTIFPDTSGADCTVCTHGGMIVYDKINGIEKIDSTKYKIKDFETVTDLNFIIANSMIPHSTKRSVERVKKFKENDEDEFARKVGYVTNIINDVLYALKNEDDMDADCASFQDEIRFVMSDNRMLLEGIGVSNKTIDSMISSLVRGTDNGGAALISAKITGAGDGGCIIAVTQNVERDLTRARAVLGKDKECFSAKIDTKGVVWNTIYDEDDYE</sequence>
<dbReference type="InterPro" id="IPR036554">
    <property type="entry name" value="GHMP_kinase_C_sf"/>
</dbReference>
<dbReference type="InterPro" id="IPR006204">
    <property type="entry name" value="GHMP_kinase_N_dom"/>
</dbReference>
<dbReference type="InterPro" id="IPR014721">
    <property type="entry name" value="Ribsml_uS5_D2-typ_fold_subgr"/>
</dbReference>
<evidence type="ECO:0000256" key="6">
    <source>
        <dbReference type="ARBA" id="ARBA00022679"/>
    </source>
</evidence>
<organism evidence="14">
    <name type="scientific">uncultured marine thaumarchaeote KM3_61_H06</name>
    <dbReference type="NCBI Taxonomy" id="1456215"/>
    <lineage>
        <taxon>Archaea</taxon>
        <taxon>Nitrososphaerota</taxon>
        <taxon>environmental samples</taxon>
    </lineage>
</organism>
<keyword evidence="11" id="KW-0443">Lipid metabolism</keyword>
<evidence type="ECO:0000256" key="10">
    <source>
        <dbReference type="ARBA" id="ARBA00022842"/>
    </source>
</evidence>
<dbReference type="PRINTS" id="PR00473">
    <property type="entry name" value="GALCTOKINASE"/>
</dbReference>
<dbReference type="EC" id="2.7.1.36" evidence="3"/>
<dbReference type="InterPro" id="IPR006205">
    <property type="entry name" value="Mev_gal_kin"/>
</dbReference>
<keyword evidence="8 14" id="KW-0418">Kinase</keyword>
<dbReference type="GO" id="GO:0004335">
    <property type="term" value="F:galactokinase activity"/>
    <property type="evidence" value="ECO:0007669"/>
    <property type="project" value="InterPro"/>
</dbReference>
<accession>A0A075HBS5</accession>
<gene>
    <name evidence="14" type="primary">MVK</name>
    <name evidence="14" type="synonym">mvaK1</name>
</gene>
<dbReference type="GO" id="GO:0005524">
    <property type="term" value="F:ATP binding"/>
    <property type="evidence" value="ECO:0007669"/>
    <property type="project" value="UniProtKB-KW"/>
</dbReference>
<evidence type="ECO:0000256" key="9">
    <source>
        <dbReference type="ARBA" id="ARBA00022840"/>
    </source>
</evidence>
<name>A0A075HBS5_9ARCH</name>
<comment type="pathway">
    <text evidence="12">Isoprenoid biosynthesis; isopentenyl diphosphate biosynthesis via mevalonate pathway; isopentenyl diphosphate from (R)-mevalonate: step 1/3.</text>
</comment>
<dbReference type="InterPro" id="IPR020568">
    <property type="entry name" value="Ribosomal_Su5_D2-typ_SF"/>
</dbReference>
<keyword evidence="9" id="KW-0067">ATP-binding</keyword>
<dbReference type="SUPFAM" id="SSF55060">
    <property type="entry name" value="GHMP Kinase, C-terminal domain"/>
    <property type="match status" value="1"/>
</dbReference>
<dbReference type="GO" id="GO:0004496">
    <property type="term" value="F:mevalonate kinase activity"/>
    <property type="evidence" value="ECO:0007669"/>
    <property type="project" value="UniProtKB-EC"/>
</dbReference>
<keyword evidence="7" id="KW-0547">Nucleotide-binding</keyword>
<keyword evidence="10" id="KW-0460">Magnesium</keyword>
<dbReference type="Pfam" id="PF00288">
    <property type="entry name" value="GHMP_kinases_N"/>
    <property type="match status" value="1"/>
</dbReference>
<dbReference type="PRINTS" id="PR00959">
    <property type="entry name" value="MEVGALKINASE"/>
</dbReference>
<protein>
    <recommendedName>
        <fullName evidence="3">mevalonate kinase</fullName>
        <ecNumber evidence="3">2.7.1.36</ecNumber>
    </recommendedName>
</protein>
<dbReference type="Gene3D" id="3.30.70.890">
    <property type="entry name" value="GHMP kinase, C-terminal domain"/>
    <property type="match status" value="1"/>
</dbReference>
<dbReference type="AlphaFoldDB" id="A0A075HBS5"/>
<evidence type="ECO:0000256" key="7">
    <source>
        <dbReference type="ARBA" id="ARBA00022741"/>
    </source>
</evidence>
<dbReference type="InterPro" id="IPR006203">
    <property type="entry name" value="GHMP_knse_ATP-bd_CS"/>
</dbReference>
<evidence type="ECO:0000256" key="12">
    <source>
        <dbReference type="ARBA" id="ARBA00029438"/>
    </source>
</evidence>
<proteinExistence type="inferred from homology"/>